<accession>B9XJY2</accession>
<evidence type="ECO:0000259" key="6">
    <source>
        <dbReference type="PROSITE" id="PS51764"/>
    </source>
</evidence>
<name>B9XJY2_PEDPL</name>
<dbReference type="GO" id="GO:0016985">
    <property type="term" value="F:mannan endo-1,4-beta-mannosidase activity"/>
    <property type="evidence" value="ECO:0007669"/>
    <property type="project" value="UniProtKB-EC"/>
</dbReference>
<keyword evidence="8" id="KW-1185">Reference proteome</keyword>
<dbReference type="InterPro" id="IPR000805">
    <property type="entry name" value="Glyco_hydro_26"/>
</dbReference>
<feature type="active site" description="Proton donor" evidence="4">
    <location>
        <position position="180"/>
    </location>
</feature>
<evidence type="ECO:0000313" key="8">
    <source>
        <dbReference type="Proteomes" id="UP000003688"/>
    </source>
</evidence>
<feature type="active site" description="Nucleophile" evidence="4">
    <location>
        <position position="272"/>
    </location>
</feature>
<reference evidence="7 8" key="1">
    <citation type="journal article" date="2011" name="J. Bacteriol.">
        <title>Genome sequence of 'Pedosphaera parvula' Ellin514, an aerobic Verrucomicrobial isolate from pasture soil.</title>
        <authorList>
            <person name="Kant R."/>
            <person name="van Passel M.W."/>
            <person name="Sangwan P."/>
            <person name="Palva A."/>
            <person name="Lucas S."/>
            <person name="Copeland A."/>
            <person name="Lapidus A."/>
            <person name="Glavina Del Rio T."/>
            <person name="Dalin E."/>
            <person name="Tice H."/>
            <person name="Bruce D."/>
            <person name="Goodwin L."/>
            <person name="Pitluck S."/>
            <person name="Chertkov O."/>
            <person name="Larimer F.W."/>
            <person name="Land M.L."/>
            <person name="Hauser L."/>
            <person name="Brettin T.S."/>
            <person name="Detter J.C."/>
            <person name="Han S."/>
            <person name="de Vos W.M."/>
            <person name="Janssen P.H."/>
            <person name="Smidt H."/>
        </authorList>
    </citation>
    <scope>NUCLEOTIDE SEQUENCE [LARGE SCALE GENOMIC DNA]</scope>
    <source>
        <strain evidence="7 8">Ellin514</strain>
    </source>
</reference>
<dbReference type="Pfam" id="PF02156">
    <property type="entry name" value="Glyco_hydro_26"/>
    <property type="match status" value="1"/>
</dbReference>
<dbReference type="EC" id="3.2.1.78" evidence="7"/>
<dbReference type="OrthoDB" id="9803686at2"/>
<dbReference type="RefSeq" id="WP_007416125.1">
    <property type="nucleotide sequence ID" value="NZ_ABOX02000023.1"/>
</dbReference>
<keyword evidence="3 4" id="KW-0326">Glycosidase</keyword>
<dbReference type="PANTHER" id="PTHR40079">
    <property type="entry name" value="MANNAN ENDO-1,4-BETA-MANNOSIDASE E-RELATED"/>
    <property type="match status" value="1"/>
</dbReference>
<dbReference type="PRINTS" id="PR00739">
    <property type="entry name" value="GLHYDRLASE26"/>
</dbReference>
<evidence type="ECO:0000256" key="3">
    <source>
        <dbReference type="ARBA" id="ARBA00023295"/>
    </source>
</evidence>
<evidence type="ECO:0000313" key="7">
    <source>
        <dbReference type="EMBL" id="EEF59805.1"/>
    </source>
</evidence>
<dbReference type="SUPFAM" id="SSF51445">
    <property type="entry name" value="(Trans)glycosidases"/>
    <property type="match status" value="1"/>
</dbReference>
<proteinExistence type="inferred from homology"/>
<sequence length="343" mass="38474" precursor="true">MKRICSLFLFLALTATAMASASADPANPNANAKARAILSYFQSLASARTNRILSGQFTDAGPRASLKLLENIQSQTGHWPALMGADYANYGRGSLTSKEPNQAAIDYWKQGGLVTISAHLYNPANTNGGGLRDKGVDLNTLLDPNSDTHKRWMNELDTIATGLQQLKDAGVVVLWRPFHEMNGGWFWWGDKDPETFKKVWQHMFHYFTTTKKLDNLLWVYSPNHGKNTAAYYAGDNYVDLVGLDAYTDFVDKQHIHGYDEVAELPKPFGFTEYGPHGSEKPPGDYDYRRFIAGVEKDFPKTCFFMCWNWKWSLAMNNNTKELLDNPAIANRENIPAQLTGTGK</sequence>
<gene>
    <name evidence="7" type="ORF">Cflav_PD2812</name>
</gene>
<dbReference type="GO" id="GO:0006080">
    <property type="term" value="P:substituted mannan metabolic process"/>
    <property type="evidence" value="ECO:0007669"/>
    <property type="project" value="InterPro"/>
</dbReference>
<comment type="caution">
    <text evidence="7">The sequence shown here is derived from an EMBL/GenBank/DDBJ whole genome shotgun (WGS) entry which is preliminary data.</text>
</comment>
<evidence type="ECO:0000256" key="4">
    <source>
        <dbReference type="PROSITE-ProRule" id="PRU01100"/>
    </source>
</evidence>
<feature type="chain" id="PRO_5002893249" evidence="5">
    <location>
        <begin position="22"/>
        <end position="343"/>
    </location>
</feature>
<dbReference type="PANTHER" id="PTHR40079:SF4">
    <property type="entry name" value="GH26 DOMAIN-CONTAINING PROTEIN-RELATED"/>
    <property type="match status" value="1"/>
</dbReference>
<dbReference type="AlphaFoldDB" id="B9XJY2"/>
<dbReference type="EMBL" id="ABOX02000023">
    <property type="protein sequence ID" value="EEF59805.1"/>
    <property type="molecule type" value="Genomic_DNA"/>
</dbReference>
<evidence type="ECO:0000256" key="1">
    <source>
        <dbReference type="ARBA" id="ARBA00007754"/>
    </source>
</evidence>
<dbReference type="PROSITE" id="PS51764">
    <property type="entry name" value="GH26"/>
    <property type="match status" value="1"/>
</dbReference>
<feature type="domain" description="GH26" evidence="6">
    <location>
        <begin position="32"/>
        <end position="332"/>
    </location>
</feature>
<dbReference type="Gene3D" id="3.20.20.80">
    <property type="entry name" value="Glycosidases"/>
    <property type="match status" value="1"/>
</dbReference>
<dbReference type="InterPro" id="IPR017853">
    <property type="entry name" value="GH"/>
</dbReference>
<dbReference type="Proteomes" id="UP000003688">
    <property type="component" value="Unassembled WGS sequence"/>
</dbReference>
<protein>
    <submittedName>
        <fullName evidence="7">Mannan endo-1,4-beta-mannosidase</fullName>
        <ecNumber evidence="7">3.2.1.78</ecNumber>
    </submittedName>
</protein>
<dbReference type="STRING" id="320771.Cflav_PD2812"/>
<keyword evidence="5" id="KW-0732">Signal</keyword>
<keyword evidence="2 4" id="KW-0378">Hydrolase</keyword>
<organism evidence="7 8">
    <name type="scientific">Pedosphaera parvula (strain Ellin514)</name>
    <dbReference type="NCBI Taxonomy" id="320771"/>
    <lineage>
        <taxon>Bacteria</taxon>
        <taxon>Pseudomonadati</taxon>
        <taxon>Verrucomicrobiota</taxon>
        <taxon>Pedosphaerae</taxon>
        <taxon>Pedosphaerales</taxon>
        <taxon>Pedosphaeraceae</taxon>
        <taxon>Pedosphaera</taxon>
    </lineage>
</organism>
<evidence type="ECO:0000256" key="5">
    <source>
        <dbReference type="SAM" id="SignalP"/>
    </source>
</evidence>
<comment type="similarity">
    <text evidence="1 4">Belongs to the glycosyl hydrolase 26 family.</text>
</comment>
<feature type="signal peptide" evidence="5">
    <location>
        <begin position="1"/>
        <end position="21"/>
    </location>
</feature>
<dbReference type="InterPro" id="IPR022790">
    <property type="entry name" value="GH26_dom"/>
</dbReference>
<evidence type="ECO:0000256" key="2">
    <source>
        <dbReference type="ARBA" id="ARBA00022801"/>
    </source>
</evidence>